<dbReference type="InterPro" id="IPR005467">
    <property type="entry name" value="His_kinase_dom"/>
</dbReference>
<evidence type="ECO:0000313" key="13">
    <source>
        <dbReference type="Proteomes" id="UP000238823"/>
    </source>
</evidence>
<dbReference type="PANTHER" id="PTHR43065:SF46">
    <property type="entry name" value="C4-DICARBOXYLATE TRANSPORT SENSOR PROTEIN DCTB"/>
    <property type="match status" value="1"/>
</dbReference>
<dbReference type="RefSeq" id="WP_106091870.1">
    <property type="nucleotide sequence ID" value="NZ_PVNL01000101.1"/>
</dbReference>
<evidence type="ECO:0000256" key="4">
    <source>
        <dbReference type="ARBA" id="ARBA00022679"/>
    </source>
</evidence>
<dbReference type="Gene3D" id="3.30.565.10">
    <property type="entry name" value="Histidine kinase-like ATPase, C-terminal domain"/>
    <property type="match status" value="1"/>
</dbReference>
<dbReference type="InterPro" id="IPR000014">
    <property type="entry name" value="PAS"/>
</dbReference>
<dbReference type="InterPro" id="IPR036097">
    <property type="entry name" value="HisK_dim/P_sf"/>
</dbReference>
<dbReference type="PROSITE" id="PS50109">
    <property type="entry name" value="HIS_KIN"/>
    <property type="match status" value="1"/>
</dbReference>
<keyword evidence="5" id="KW-0547">Nucleotide-binding</keyword>
<dbReference type="EMBL" id="PVNL01000101">
    <property type="protein sequence ID" value="PRQ04797.1"/>
    <property type="molecule type" value="Genomic_DNA"/>
</dbReference>
<keyword evidence="7" id="KW-0067">ATP-binding</keyword>
<dbReference type="InterPro" id="IPR013655">
    <property type="entry name" value="PAS_fold_3"/>
</dbReference>
<dbReference type="Gene3D" id="1.10.287.130">
    <property type="match status" value="1"/>
</dbReference>
<evidence type="ECO:0000256" key="8">
    <source>
        <dbReference type="ARBA" id="ARBA00023012"/>
    </source>
</evidence>
<evidence type="ECO:0000259" key="9">
    <source>
        <dbReference type="PROSITE" id="PS50109"/>
    </source>
</evidence>
<dbReference type="PANTHER" id="PTHR43065">
    <property type="entry name" value="SENSOR HISTIDINE KINASE"/>
    <property type="match status" value="1"/>
</dbReference>
<evidence type="ECO:0000256" key="2">
    <source>
        <dbReference type="ARBA" id="ARBA00012438"/>
    </source>
</evidence>
<dbReference type="Proteomes" id="UP000238823">
    <property type="component" value="Unassembled WGS sequence"/>
</dbReference>
<dbReference type="SMART" id="SM00065">
    <property type="entry name" value="GAF"/>
    <property type="match status" value="1"/>
</dbReference>
<dbReference type="OrthoDB" id="5439205at2"/>
<proteinExistence type="predicted"/>
<dbReference type="PROSITE" id="PS50113">
    <property type="entry name" value="PAC"/>
    <property type="match status" value="1"/>
</dbReference>
<comment type="catalytic activity">
    <reaction evidence="1">
        <text>ATP + protein L-histidine = ADP + protein N-phospho-L-histidine.</text>
        <dbReference type="EC" id="2.7.13.3"/>
    </reaction>
</comment>
<dbReference type="EC" id="2.7.13.3" evidence="2"/>
<keyword evidence="3" id="KW-0597">Phosphoprotein</keyword>
<dbReference type="SUPFAM" id="SSF55785">
    <property type="entry name" value="PYP-like sensor domain (PAS domain)"/>
    <property type="match status" value="1"/>
</dbReference>
<evidence type="ECO:0000256" key="7">
    <source>
        <dbReference type="ARBA" id="ARBA00022840"/>
    </source>
</evidence>
<dbReference type="InterPro" id="IPR003594">
    <property type="entry name" value="HATPase_dom"/>
</dbReference>
<dbReference type="Pfam" id="PF01590">
    <property type="entry name" value="GAF"/>
    <property type="match status" value="1"/>
</dbReference>
<comment type="caution">
    <text evidence="12">The sequence shown here is derived from an EMBL/GenBank/DDBJ whole genome shotgun (WGS) entry which is preliminary data.</text>
</comment>
<dbReference type="InterPro" id="IPR001610">
    <property type="entry name" value="PAC"/>
</dbReference>
<dbReference type="Gene3D" id="3.30.450.20">
    <property type="entry name" value="PAS domain"/>
    <property type="match status" value="1"/>
</dbReference>
<dbReference type="InterPro" id="IPR029016">
    <property type="entry name" value="GAF-like_dom_sf"/>
</dbReference>
<dbReference type="SUPFAM" id="SSF55781">
    <property type="entry name" value="GAF domain-like"/>
    <property type="match status" value="1"/>
</dbReference>
<dbReference type="SMART" id="SM00388">
    <property type="entry name" value="HisKA"/>
    <property type="match status" value="1"/>
</dbReference>
<gene>
    <name evidence="12" type="ORF">ENSA7_49700</name>
</gene>
<evidence type="ECO:0000313" key="12">
    <source>
        <dbReference type="EMBL" id="PRQ04797.1"/>
    </source>
</evidence>
<evidence type="ECO:0000256" key="5">
    <source>
        <dbReference type="ARBA" id="ARBA00022741"/>
    </source>
</evidence>
<reference evidence="12 13" key="1">
    <citation type="submission" date="2018-03" db="EMBL/GenBank/DDBJ databases">
        <title>Draft Genome Sequences of the Obligatory Marine Myxobacteria Enhygromyxa salina SWB007.</title>
        <authorList>
            <person name="Poehlein A."/>
            <person name="Moghaddam J.A."/>
            <person name="Harms H."/>
            <person name="Alanjari M."/>
            <person name="Koenig G.M."/>
            <person name="Daniel R."/>
            <person name="Schaeberle T.F."/>
        </authorList>
    </citation>
    <scope>NUCLEOTIDE SEQUENCE [LARGE SCALE GENOMIC DNA]</scope>
    <source>
        <strain evidence="12 13">SWB007</strain>
    </source>
</reference>
<accession>A0A2S9YI52</accession>
<dbReference type="SUPFAM" id="SSF47384">
    <property type="entry name" value="Homodimeric domain of signal transducing histidine kinase"/>
    <property type="match status" value="1"/>
</dbReference>
<dbReference type="SMART" id="SM00086">
    <property type="entry name" value="PAC"/>
    <property type="match status" value="1"/>
</dbReference>
<dbReference type="InterPro" id="IPR035965">
    <property type="entry name" value="PAS-like_dom_sf"/>
</dbReference>
<dbReference type="GO" id="GO:0000155">
    <property type="term" value="F:phosphorelay sensor kinase activity"/>
    <property type="evidence" value="ECO:0007669"/>
    <property type="project" value="InterPro"/>
</dbReference>
<evidence type="ECO:0000259" key="10">
    <source>
        <dbReference type="PROSITE" id="PS50112"/>
    </source>
</evidence>
<dbReference type="CDD" id="cd00082">
    <property type="entry name" value="HisKA"/>
    <property type="match status" value="1"/>
</dbReference>
<dbReference type="InterPro" id="IPR003661">
    <property type="entry name" value="HisK_dim/P_dom"/>
</dbReference>
<dbReference type="PROSITE" id="PS50112">
    <property type="entry name" value="PAS"/>
    <property type="match status" value="1"/>
</dbReference>
<dbReference type="AlphaFoldDB" id="A0A2S9YI52"/>
<keyword evidence="8" id="KW-0902">Two-component regulatory system</keyword>
<evidence type="ECO:0000256" key="3">
    <source>
        <dbReference type="ARBA" id="ARBA00022553"/>
    </source>
</evidence>
<feature type="domain" description="PAS" evidence="10">
    <location>
        <begin position="19"/>
        <end position="94"/>
    </location>
</feature>
<organism evidence="12 13">
    <name type="scientific">Enhygromyxa salina</name>
    <dbReference type="NCBI Taxonomy" id="215803"/>
    <lineage>
        <taxon>Bacteria</taxon>
        <taxon>Pseudomonadati</taxon>
        <taxon>Myxococcota</taxon>
        <taxon>Polyangia</taxon>
        <taxon>Nannocystales</taxon>
        <taxon>Nannocystaceae</taxon>
        <taxon>Enhygromyxa</taxon>
    </lineage>
</organism>
<dbReference type="InterPro" id="IPR000700">
    <property type="entry name" value="PAS-assoc_C"/>
</dbReference>
<keyword evidence="6" id="KW-0418">Kinase</keyword>
<dbReference type="SMART" id="SM00387">
    <property type="entry name" value="HATPase_c"/>
    <property type="match status" value="1"/>
</dbReference>
<keyword evidence="4" id="KW-0808">Transferase</keyword>
<dbReference type="Pfam" id="PF02518">
    <property type="entry name" value="HATPase_c"/>
    <property type="match status" value="1"/>
</dbReference>
<sequence>MNANQTLDDAPVTSLVVGREQSFEWIIRRMPGVVYRCSADPQLTMHALTHGVSDLLGYPAGDFIDNAVRSWASVVHPEDREPLIELLGSMLESGTAQPDQLEYRLITADGSERWVQHKAWVVRDDQGVPVGLEGFIFEVTEHRLLQLAEAERLGAFERHQRALVTLATNPAVAEGRFEALVALTNELVTEAALVERAGVWMFDERRTKLELVDLYLRTPETHECGATITAADFPNYFAALNSGRTVVAHDAVRDPHTLEFTETYLLPNQIVGLLDAAIRVGGEVVGIICLEQVGEPRIWQRHEIEFAGEIADQLALGLHNRARLAAQAREQLLQEQLLYSQKMDALGRLAGGVAHDFNNLLMAISGSAELLEMRLEDATLRSSAQDIIGASKRAGELTEQLRAFSRQQPLALHNIDLCVAVRKLGRMLRRSLGRGVKLVVNLPDEPVIVNATEGLIQQLLTNLVVNARDAVRHDGRVEVEVEVVEFSEDVSDLPESVPAGRYASLSVEDDGVGMPPEIQARVFEPFFTTKPAGEGTGLGLATVYSIARRCEGTVKLTSEVGEGSQFFVLLPLVD</sequence>
<dbReference type="NCBIfam" id="TIGR00229">
    <property type="entry name" value="sensory_box"/>
    <property type="match status" value="1"/>
</dbReference>
<name>A0A2S9YI52_9BACT</name>
<protein>
    <recommendedName>
        <fullName evidence="2">histidine kinase</fullName>
        <ecNumber evidence="2">2.7.13.3</ecNumber>
    </recommendedName>
</protein>
<evidence type="ECO:0000256" key="6">
    <source>
        <dbReference type="ARBA" id="ARBA00022777"/>
    </source>
</evidence>
<dbReference type="Pfam" id="PF08447">
    <property type="entry name" value="PAS_3"/>
    <property type="match status" value="1"/>
</dbReference>
<dbReference type="InterPro" id="IPR036890">
    <property type="entry name" value="HATPase_C_sf"/>
</dbReference>
<evidence type="ECO:0000256" key="1">
    <source>
        <dbReference type="ARBA" id="ARBA00000085"/>
    </source>
</evidence>
<dbReference type="InterPro" id="IPR004358">
    <property type="entry name" value="Sig_transdc_His_kin-like_C"/>
</dbReference>
<feature type="domain" description="Histidine kinase" evidence="9">
    <location>
        <begin position="352"/>
        <end position="574"/>
    </location>
</feature>
<dbReference type="GO" id="GO:0005524">
    <property type="term" value="F:ATP binding"/>
    <property type="evidence" value="ECO:0007669"/>
    <property type="project" value="UniProtKB-KW"/>
</dbReference>
<evidence type="ECO:0000259" key="11">
    <source>
        <dbReference type="PROSITE" id="PS50113"/>
    </source>
</evidence>
<dbReference type="SUPFAM" id="SSF55874">
    <property type="entry name" value="ATPase domain of HSP90 chaperone/DNA topoisomerase II/histidine kinase"/>
    <property type="match status" value="1"/>
</dbReference>
<feature type="domain" description="PAC" evidence="11">
    <location>
        <begin position="99"/>
        <end position="151"/>
    </location>
</feature>
<dbReference type="CDD" id="cd00130">
    <property type="entry name" value="PAS"/>
    <property type="match status" value="1"/>
</dbReference>
<dbReference type="PRINTS" id="PR00344">
    <property type="entry name" value="BCTRLSENSOR"/>
</dbReference>
<dbReference type="Gene3D" id="3.30.450.40">
    <property type="match status" value="1"/>
</dbReference>
<dbReference type="Pfam" id="PF00512">
    <property type="entry name" value="HisKA"/>
    <property type="match status" value="1"/>
</dbReference>
<dbReference type="InterPro" id="IPR003018">
    <property type="entry name" value="GAF"/>
</dbReference>